<evidence type="ECO:0000313" key="8">
    <source>
        <dbReference type="EMBL" id="OXA57493.1"/>
    </source>
</evidence>
<sequence length="941" mass="107725">MVGCEVLGCSKEQRVDGVTLHRFPPDNSHLSALWYRKCGNTCVSQTSGMKNRRVCSSHFRADDYVETVNSRRLKEGAVPSLNLPPSPTHKVDITMNRRNAESSFFVHIGGNVIRVNINLATAETPQNGSQLFAEAIGTRNSFTMALSTRDAIQIESAQEPTPENRKRPKLEQRVVRLAKDVQHYKERSAKNRKEKNDLKMMYTCKIARKRAQFHLARGNLITKYEVQIRILKNGIKKYRNATSKLFSPKQVTLLLTGRKQAKWNNAEIGKFISLRYKSNLYEHMRSLSFPFASTRTLQRFTSKIQFRPGILHPIINMLKNEFESALDIQRQCCLVFDEMSLEGAFAYDAEEDKIYPPSVNMNVYFLRGLFSNWKQPIAFEFDDHFSPEKILQMIDLAESIGLRVRGLVCDLGGKNRGLLNKLGAKVRKTKSSTGDKYSIVSSFKNPTRCLDEIWVFPDAPHLIKLLRDNLFKYGLVLESGVKIILDDFRKLVSIDSGELQSNFKLSEKHINVKGLQKTTVSLAVQLFSNFTAALWRKIYPNRSKESDFIEIVNNWFDTMNSRTVQEAISSKKPFGINYAQQLETLEKMEESIVKLRVGQAKCLYPFQRGFLQSINSIRGLFHDMSGSSLRIKYILTCKVNQDLAENSFSMIRKTGAYHSRPSAVDAKRRLKLLCLSWGGTNLKTSAVQVEDNEPFLSARMMASLTTAMPEDDLVVPWLDLNEAVGNLLSEDNFDVVLRSMGPAQSCEEGGKEYVAGFVASKFARDHPELVASSQEQQLLQNFSWVMSLHKEKLTIPSIKWRNWCAQLEEEFRDFHRVGGRYHLSLDSGVLEGFSVSLSEKYPQIPRGPLKLFIKTRTFARIKSVNQKLVEERRVAAQKRMEGWVRSQSRGPQTGHEEDYDEDDNFFEEEDNFPEDFDYQVPNVSSSINWQEEYQNYINSEV</sequence>
<evidence type="ECO:0000259" key="7">
    <source>
        <dbReference type="PROSITE" id="PS50950"/>
    </source>
</evidence>
<dbReference type="GO" id="GO:0008270">
    <property type="term" value="F:zinc ion binding"/>
    <property type="evidence" value="ECO:0007669"/>
    <property type="project" value="UniProtKB-KW"/>
</dbReference>
<dbReference type="SUPFAM" id="SSF57716">
    <property type="entry name" value="Glucocorticoid receptor-like (DNA-binding domain)"/>
    <property type="match status" value="1"/>
</dbReference>
<evidence type="ECO:0000313" key="9">
    <source>
        <dbReference type="Proteomes" id="UP000198287"/>
    </source>
</evidence>
<reference evidence="8 9" key="1">
    <citation type="submission" date="2015-12" db="EMBL/GenBank/DDBJ databases">
        <title>The genome of Folsomia candida.</title>
        <authorList>
            <person name="Faddeeva A."/>
            <person name="Derks M.F."/>
            <person name="Anvar Y."/>
            <person name="Smit S."/>
            <person name="Van Straalen N."/>
            <person name="Roelofs D."/>
        </authorList>
    </citation>
    <scope>NUCLEOTIDE SEQUENCE [LARGE SCALE GENOMIC DNA]</scope>
    <source>
        <strain evidence="8 9">VU population</strain>
        <tissue evidence="8">Whole body</tissue>
    </source>
</reference>
<dbReference type="GO" id="GO:0043565">
    <property type="term" value="F:sequence-specific DNA binding"/>
    <property type="evidence" value="ECO:0007669"/>
    <property type="project" value="InterPro"/>
</dbReference>
<keyword evidence="2 5" id="KW-0863">Zinc-finger</keyword>
<feature type="domain" description="THAP-type" evidence="7">
    <location>
        <begin position="1"/>
        <end position="82"/>
    </location>
</feature>
<proteinExistence type="predicted"/>
<dbReference type="PANTHER" id="PTHR46600">
    <property type="entry name" value="THAP DOMAIN-CONTAINING"/>
    <property type="match status" value="1"/>
</dbReference>
<dbReference type="OrthoDB" id="8190203at2759"/>
<keyword evidence="1" id="KW-0479">Metal-binding</keyword>
<evidence type="ECO:0000256" key="4">
    <source>
        <dbReference type="ARBA" id="ARBA00023125"/>
    </source>
</evidence>
<dbReference type="Pfam" id="PF05485">
    <property type="entry name" value="THAP"/>
    <property type="match status" value="1"/>
</dbReference>
<dbReference type="SMART" id="SM00980">
    <property type="entry name" value="THAP"/>
    <property type="match status" value="1"/>
</dbReference>
<evidence type="ECO:0000256" key="5">
    <source>
        <dbReference type="PROSITE-ProRule" id="PRU00309"/>
    </source>
</evidence>
<dbReference type="Gene3D" id="6.20.210.20">
    <property type="entry name" value="THAP domain"/>
    <property type="match status" value="1"/>
</dbReference>
<accession>A0A226EIF9</accession>
<dbReference type="PANTHER" id="PTHR46600:SF11">
    <property type="entry name" value="THAP DOMAIN-CONTAINING PROTEIN 10"/>
    <property type="match status" value="1"/>
</dbReference>
<keyword evidence="3" id="KW-0862">Zinc</keyword>
<dbReference type="InterPro" id="IPR038441">
    <property type="entry name" value="THAP_Znf_sf"/>
</dbReference>
<dbReference type="Pfam" id="PF21788">
    <property type="entry name" value="TNP-like_GBD"/>
    <property type="match status" value="1"/>
</dbReference>
<dbReference type="AlphaFoldDB" id="A0A226EIF9"/>
<keyword evidence="4 5" id="KW-0238">DNA-binding</keyword>
<evidence type="ECO:0000256" key="3">
    <source>
        <dbReference type="ARBA" id="ARBA00022833"/>
    </source>
</evidence>
<dbReference type="InterPro" id="IPR048366">
    <property type="entry name" value="TNP-like_GBD"/>
</dbReference>
<dbReference type="PROSITE" id="PS50950">
    <property type="entry name" value="ZF_THAP"/>
    <property type="match status" value="1"/>
</dbReference>
<keyword evidence="9" id="KW-1185">Reference proteome</keyword>
<dbReference type="InterPro" id="IPR048365">
    <property type="entry name" value="TNP-like_RNaseH_N"/>
</dbReference>
<organism evidence="8 9">
    <name type="scientific">Folsomia candida</name>
    <name type="common">Springtail</name>
    <dbReference type="NCBI Taxonomy" id="158441"/>
    <lineage>
        <taxon>Eukaryota</taxon>
        <taxon>Metazoa</taxon>
        <taxon>Ecdysozoa</taxon>
        <taxon>Arthropoda</taxon>
        <taxon>Hexapoda</taxon>
        <taxon>Collembola</taxon>
        <taxon>Entomobryomorpha</taxon>
        <taxon>Isotomoidea</taxon>
        <taxon>Isotomidae</taxon>
        <taxon>Proisotominae</taxon>
        <taxon>Folsomia</taxon>
    </lineage>
</organism>
<name>A0A226EIF9_FOLCA</name>
<dbReference type="SMART" id="SM00692">
    <property type="entry name" value="DM3"/>
    <property type="match status" value="1"/>
</dbReference>
<dbReference type="Proteomes" id="UP000198287">
    <property type="component" value="Unassembled WGS sequence"/>
</dbReference>
<dbReference type="InterPro" id="IPR006612">
    <property type="entry name" value="THAP_Znf"/>
</dbReference>
<dbReference type="EMBL" id="LNIX01000003">
    <property type="protein sequence ID" value="OXA57493.1"/>
    <property type="molecule type" value="Genomic_DNA"/>
</dbReference>
<dbReference type="OMA" id="WAKTIEM"/>
<dbReference type="InterPro" id="IPR026516">
    <property type="entry name" value="THAP1/10"/>
</dbReference>
<dbReference type="Pfam" id="PF21787">
    <property type="entry name" value="TNP-like_RNaseH_N"/>
    <property type="match status" value="1"/>
</dbReference>
<evidence type="ECO:0000256" key="2">
    <source>
        <dbReference type="ARBA" id="ARBA00022771"/>
    </source>
</evidence>
<gene>
    <name evidence="8" type="ORF">Fcan01_07293</name>
</gene>
<feature type="region of interest" description="Disordered" evidence="6">
    <location>
        <begin position="882"/>
        <end position="901"/>
    </location>
</feature>
<evidence type="ECO:0000256" key="1">
    <source>
        <dbReference type="ARBA" id="ARBA00022723"/>
    </source>
</evidence>
<evidence type="ECO:0000256" key="6">
    <source>
        <dbReference type="SAM" id="MobiDB-lite"/>
    </source>
</evidence>
<comment type="caution">
    <text evidence="8">The sequence shown here is derived from an EMBL/GenBank/DDBJ whole genome shotgun (WGS) entry which is preliminary data.</text>
</comment>
<protein>
    <submittedName>
        <fullName evidence="8">Transposable element P transposase</fullName>
    </submittedName>
</protein>